<name>A0AAD6Y4W9_9AGAR</name>
<keyword evidence="3" id="KW-1185">Reference proteome</keyword>
<gene>
    <name evidence="2" type="ORF">GGX14DRAFT_700466</name>
</gene>
<evidence type="ECO:0000313" key="2">
    <source>
        <dbReference type="EMBL" id="KAJ7196776.1"/>
    </source>
</evidence>
<accession>A0AAD6Y4W9</accession>
<dbReference type="EMBL" id="JARJCW010000081">
    <property type="protein sequence ID" value="KAJ7196776.1"/>
    <property type="molecule type" value="Genomic_DNA"/>
</dbReference>
<dbReference type="SUPFAM" id="SSF54416">
    <property type="entry name" value="Amine oxidase N-terminal region"/>
    <property type="match status" value="1"/>
</dbReference>
<proteinExistence type="predicted"/>
<dbReference type="GO" id="GO:0048038">
    <property type="term" value="F:quinone binding"/>
    <property type="evidence" value="ECO:0007669"/>
    <property type="project" value="InterPro"/>
</dbReference>
<sequence>MSSPSRHEPQPSKLPFGTKTKDGVHGAFTANTRLEEQISGDGSMLGLCADSGDNAIALIETFPPPKEVVLGEFPRDCFNAWTCPPPAISQYLLGPLPSIISALTLSAAPLELRPLKISSAVFILFRSTPFSYDGSFRRNTPASYLKMLDMYLYVDVTSMDPAKWYLIRMVYNRQVFGTKEIFSRHIRMVDFL</sequence>
<dbReference type="GO" id="GO:0005507">
    <property type="term" value="F:copper ion binding"/>
    <property type="evidence" value="ECO:0007669"/>
    <property type="project" value="InterPro"/>
</dbReference>
<dbReference type="Gene3D" id="3.10.450.40">
    <property type="match status" value="1"/>
</dbReference>
<dbReference type="InterPro" id="IPR016182">
    <property type="entry name" value="Cu_amine_oxidase_N-reg"/>
</dbReference>
<dbReference type="GO" id="GO:0008131">
    <property type="term" value="F:primary methylamine oxidase activity"/>
    <property type="evidence" value="ECO:0007669"/>
    <property type="project" value="InterPro"/>
</dbReference>
<comment type="caution">
    <text evidence="2">The sequence shown here is derived from an EMBL/GenBank/DDBJ whole genome shotgun (WGS) entry which is preliminary data.</text>
</comment>
<dbReference type="GO" id="GO:0009308">
    <property type="term" value="P:amine metabolic process"/>
    <property type="evidence" value="ECO:0007669"/>
    <property type="project" value="InterPro"/>
</dbReference>
<feature type="region of interest" description="Disordered" evidence="1">
    <location>
        <begin position="1"/>
        <end position="23"/>
    </location>
</feature>
<reference evidence="2" key="1">
    <citation type="submission" date="2023-03" db="EMBL/GenBank/DDBJ databases">
        <title>Massive genome expansion in bonnet fungi (Mycena s.s.) driven by repeated elements and novel gene families across ecological guilds.</title>
        <authorList>
            <consortium name="Lawrence Berkeley National Laboratory"/>
            <person name="Harder C.B."/>
            <person name="Miyauchi S."/>
            <person name="Viragh M."/>
            <person name="Kuo A."/>
            <person name="Thoen E."/>
            <person name="Andreopoulos B."/>
            <person name="Lu D."/>
            <person name="Skrede I."/>
            <person name="Drula E."/>
            <person name="Henrissat B."/>
            <person name="Morin E."/>
            <person name="Kohler A."/>
            <person name="Barry K."/>
            <person name="LaButti K."/>
            <person name="Morin E."/>
            <person name="Salamov A."/>
            <person name="Lipzen A."/>
            <person name="Mereny Z."/>
            <person name="Hegedus B."/>
            <person name="Baldrian P."/>
            <person name="Stursova M."/>
            <person name="Weitz H."/>
            <person name="Taylor A."/>
            <person name="Grigoriev I.V."/>
            <person name="Nagy L.G."/>
            <person name="Martin F."/>
            <person name="Kauserud H."/>
        </authorList>
    </citation>
    <scope>NUCLEOTIDE SEQUENCE</scope>
    <source>
        <strain evidence="2">9144</strain>
    </source>
</reference>
<feature type="compositionally biased region" description="Basic and acidic residues" evidence="1">
    <location>
        <begin position="1"/>
        <end position="10"/>
    </location>
</feature>
<dbReference type="Proteomes" id="UP001219525">
    <property type="component" value="Unassembled WGS sequence"/>
</dbReference>
<evidence type="ECO:0000256" key="1">
    <source>
        <dbReference type="SAM" id="MobiDB-lite"/>
    </source>
</evidence>
<dbReference type="AlphaFoldDB" id="A0AAD6Y4W9"/>
<organism evidence="2 3">
    <name type="scientific">Mycena pura</name>
    <dbReference type="NCBI Taxonomy" id="153505"/>
    <lineage>
        <taxon>Eukaryota</taxon>
        <taxon>Fungi</taxon>
        <taxon>Dikarya</taxon>
        <taxon>Basidiomycota</taxon>
        <taxon>Agaricomycotina</taxon>
        <taxon>Agaricomycetes</taxon>
        <taxon>Agaricomycetidae</taxon>
        <taxon>Agaricales</taxon>
        <taxon>Marasmiineae</taxon>
        <taxon>Mycenaceae</taxon>
        <taxon>Mycena</taxon>
    </lineage>
</organism>
<protein>
    <submittedName>
        <fullName evidence="2">Uncharacterized protein</fullName>
    </submittedName>
</protein>
<evidence type="ECO:0000313" key="3">
    <source>
        <dbReference type="Proteomes" id="UP001219525"/>
    </source>
</evidence>